<dbReference type="RefSeq" id="WP_090261266.1">
    <property type="nucleotide sequence ID" value="NZ_FNDS01000002.1"/>
</dbReference>
<evidence type="ECO:0000313" key="5">
    <source>
        <dbReference type="EMBL" id="SDH58580.1"/>
    </source>
</evidence>
<evidence type="ECO:0000256" key="2">
    <source>
        <dbReference type="ARBA" id="ARBA00023015"/>
    </source>
</evidence>
<dbReference type="NCBIfam" id="TIGR01955">
    <property type="entry name" value="RfaH"/>
    <property type="match status" value="1"/>
</dbReference>
<proteinExistence type="predicted"/>
<dbReference type="InterPro" id="IPR006645">
    <property type="entry name" value="NGN-like_dom"/>
</dbReference>
<keyword evidence="3" id="KW-0804">Transcription</keyword>
<dbReference type="STRING" id="428992.SAMN05216272_10235"/>
<evidence type="ECO:0000313" key="6">
    <source>
        <dbReference type="Proteomes" id="UP000199636"/>
    </source>
</evidence>
<dbReference type="Gene3D" id="3.30.70.940">
    <property type="entry name" value="NusG, N-terminal domain"/>
    <property type="match status" value="1"/>
</dbReference>
<dbReference type="GO" id="GO:0005829">
    <property type="term" value="C:cytosol"/>
    <property type="evidence" value="ECO:0007669"/>
    <property type="project" value="TreeGrafter"/>
</dbReference>
<dbReference type="PANTHER" id="PTHR30265">
    <property type="entry name" value="RHO-INTERACTING TRANSCRIPTION TERMINATION FACTOR NUSG"/>
    <property type="match status" value="1"/>
</dbReference>
<dbReference type="SUPFAM" id="SSF82679">
    <property type="entry name" value="N-utilization substance G protein NusG, N-terminal domain"/>
    <property type="match status" value="1"/>
</dbReference>
<protein>
    <submittedName>
        <fullName evidence="5">Transcriptional antiterminator RfaH</fullName>
    </submittedName>
</protein>
<feature type="domain" description="NusG-like N-terminal" evidence="4">
    <location>
        <begin position="6"/>
        <end position="105"/>
    </location>
</feature>
<dbReference type="PANTHER" id="PTHR30265:SF7">
    <property type="entry name" value="TRANSCRIPTION ANTITERMINATION PROTEIN RFAH"/>
    <property type="match status" value="1"/>
</dbReference>
<dbReference type="EMBL" id="FNDS01000002">
    <property type="protein sequence ID" value="SDH58580.1"/>
    <property type="molecule type" value="Genomic_DNA"/>
</dbReference>
<dbReference type="OrthoDB" id="9790639at2"/>
<evidence type="ECO:0000259" key="4">
    <source>
        <dbReference type="SMART" id="SM00738"/>
    </source>
</evidence>
<keyword evidence="2" id="KW-0805">Transcription regulation</keyword>
<dbReference type="Pfam" id="PF02357">
    <property type="entry name" value="NusG"/>
    <property type="match status" value="1"/>
</dbReference>
<dbReference type="GO" id="GO:0031564">
    <property type="term" value="P:transcription antitermination"/>
    <property type="evidence" value="ECO:0007669"/>
    <property type="project" value="UniProtKB-KW"/>
</dbReference>
<keyword evidence="6" id="KW-1185">Reference proteome</keyword>
<dbReference type="GO" id="GO:0006354">
    <property type="term" value="P:DNA-templated transcription elongation"/>
    <property type="evidence" value="ECO:0007669"/>
    <property type="project" value="InterPro"/>
</dbReference>
<keyword evidence="1" id="KW-0889">Transcription antitermination</keyword>
<reference evidence="6" key="1">
    <citation type="submission" date="2016-10" db="EMBL/GenBank/DDBJ databases">
        <authorList>
            <person name="Varghese N."/>
            <person name="Submissions S."/>
        </authorList>
    </citation>
    <scope>NUCLEOTIDE SEQUENCE [LARGE SCALE GENOMIC DNA]</scope>
    <source>
        <strain evidence="6">CCM 7469</strain>
    </source>
</reference>
<dbReference type="AlphaFoldDB" id="A0A1G8DMC1"/>
<dbReference type="InterPro" id="IPR043425">
    <property type="entry name" value="NusG-like"/>
</dbReference>
<accession>A0A1G8DMC1</accession>
<evidence type="ECO:0000256" key="3">
    <source>
        <dbReference type="ARBA" id="ARBA00023163"/>
    </source>
</evidence>
<organism evidence="5 6">
    <name type="scientific">Pseudomonas panipatensis</name>
    <dbReference type="NCBI Taxonomy" id="428992"/>
    <lineage>
        <taxon>Bacteria</taxon>
        <taxon>Pseudomonadati</taxon>
        <taxon>Pseudomonadota</taxon>
        <taxon>Gammaproteobacteria</taxon>
        <taxon>Pseudomonadales</taxon>
        <taxon>Pseudomonadaceae</taxon>
        <taxon>Pseudomonas</taxon>
    </lineage>
</organism>
<dbReference type="CDD" id="cd09892">
    <property type="entry name" value="NGN_SP_RfaH"/>
    <property type="match status" value="1"/>
</dbReference>
<dbReference type="Proteomes" id="UP000199636">
    <property type="component" value="Unassembled WGS sequence"/>
</dbReference>
<dbReference type="SMART" id="SM00738">
    <property type="entry name" value="NGN"/>
    <property type="match status" value="1"/>
</dbReference>
<dbReference type="InterPro" id="IPR010215">
    <property type="entry name" value="Transcription_antiterm_RfaH"/>
</dbReference>
<evidence type="ECO:0000256" key="1">
    <source>
        <dbReference type="ARBA" id="ARBA00022814"/>
    </source>
</evidence>
<gene>
    <name evidence="5" type="ORF">SAMN05216272_10235</name>
</gene>
<sequence length="167" mass="18958">MSDSSAKRWYLLQCKPRQDQRALEHLERQGYRCLQALHSIESLHKGQLRVLDEPLFPGYLFIHLDKVEDNWLPIRSTRGVTRIVAFGGRPTAVPEEVIDRLNRPPAASIIPALLPGDSVRIDEPGLRQIDAIFLARDGDERVVLLLKLLQRDALVKVPLSRVSIAEK</sequence>
<dbReference type="NCBIfam" id="NF006534">
    <property type="entry name" value="PRK09014.1"/>
    <property type="match status" value="1"/>
</dbReference>
<dbReference type="InterPro" id="IPR036735">
    <property type="entry name" value="NGN_dom_sf"/>
</dbReference>
<name>A0A1G8DMC1_9PSED</name>